<dbReference type="AlphaFoldDB" id="R1CT82"/>
<evidence type="ECO:0000313" key="1">
    <source>
        <dbReference type="EMBL" id="EOC99903.1"/>
    </source>
</evidence>
<sequence length="93" mass="10641">MIIGSCEIELLIYEANSLKEKRHVIKSIIARIQSRYNVSICEVDLHDTWRKSVIGFACVSNSTSHANSMISKVLKYIENDSRVEIISHHIEIL</sequence>
<dbReference type="InterPro" id="IPR036746">
    <property type="entry name" value="TT1725-like_sf"/>
</dbReference>
<dbReference type="eggNOG" id="COG1550">
    <property type="taxonomic scope" value="Bacteria"/>
</dbReference>
<reference evidence="1 2" key="1">
    <citation type="journal article" date="2015" name="Geomicrobiol. J.">
        <title>Caldisalinibacter kiritimatiensis gen. nov., sp. nov., a moderately thermohalophilic thiosulfate-reducing bacterium from a hypersaline microbial mat.</title>
        <authorList>
            <person name="Ben Hania W."/>
            <person name="Joseph M."/>
            <person name="Fiebig A."/>
            <person name="Bunk B."/>
            <person name="Klenk H.-P."/>
            <person name="Fardeau M.-L."/>
            <person name="Spring S."/>
        </authorList>
    </citation>
    <scope>NUCLEOTIDE SEQUENCE [LARGE SCALE GENOMIC DNA]</scope>
    <source>
        <strain evidence="1 2">L21-TH-D2</strain>
    </source>
</reference>
<comment type="caution">
    <text evidence="1">The sequence shown here is derived from an EMBL/GenBank/DDBJ whole genome shotgun (WGS) entry which is preliminary data.</text>
</comment>
<dbReference type="SUPFAM" id="SSF103007">
    <property type="entry name" value="Hypothetical protein TT1725"/>
    <property type="match status" value="1"/>
</dbReference>
<dbReference type="RefSeq" id="WP_006315479.1">
    <property type="nucleotide sequence ID" value="NZ_ARZA01000227.1"/>
</dbReference>
<dbReference type="Gene3D" id="3.30.70.1120">
    <property type="entry name" value="TT1725-like"/>
    <property type="match status" value="1"/>
</dbReference>
<dbReference type="STRING" id="1304284.L21TH_2055"/>
<name>R1CT82_9FIRM</name>
<evidence type="ECO:0000313" key="2">
    <source>
        <dbReference type="Proteomes" id="UP000013378"/>
    </source>
</evidence>
<dbReference type="Pfam" id="PF04456">
    <property type="entry name" value="DUF503"/>
    <property type="match status" value="1"/>
</dbReference>
<protein>
    <submittedName>
        <fullName evidence="1">YlxP-like protein</fullName>
    </submittedName>
</protein>
<dbReference type="EMBL" id="ARZA01000227">
    <property type="protein sequence ID" value="EOC99903.1"/>
    <property type="molecule type" value="Genomic_DNA"/>
</dbReference>
<keyword evidence="2" id="KW-1185">Reference proteome</keyword>
<dbReference type="InterPro" id="IPR007546">
    <property type="entry name" value="DUF503"/>
</dbReference>
<dbReference type="PANTHER" id="PTHR36441:SF1">
    <property type="entry name" value="DUF503 DOMAIN-CONTAINING PROTEIN"/>
    <property type="match status" value="1"/>
</dbReference>
<organism evidence="1 2">
    <name type="scientific">Caldisalinibacter kiritimatiensis</name>
    <dbReference type="NCBI Taxonomy" id="1304284"/>
    <lineage>
        <taxon>Bacteria</taxon>
        <taxon>Bacillati</taxon>
        <taxon>Bacillota</taxon>
        <taxon>Tissierellia</taxon>
        <taxon>Tissierellales</taxon>
        <taxon>Thermohalobacteraceae</taxon>
        <taxon>Caldisalinibacter</taxon>
    </lineage>
</organism>
<proteinExistence type="predicted"/>
<gene>
    <name evidence="1" type="ORF">L21TH_2055</name>
</gene>
<dbReference type="OrthoDB" id="9809023at2"/>
<accession>R1CT82</accession>
<dbReference type="PANTHER" id="PTHR36441">
    <property type="entry name" value="HYPOTHETICAL CYTOSOLIC PROTEIN"/>
    <property type="match status" value="1"/>
</dbReference>
<dbReference type="Proteomes" id="UP000013378">
    <property type="component" value="Unassembled WGS sequence"/>
</dbReference>